<evidence type="ECO:0000256" key="5">
    <source>
        <dbReference type="ARBA" id="ARBA00023242"/>
    </source>
</evidence>
<keyword evidence="8" id="KW-1185">Reference proteome</keyword>
<dbReference type="Pfam" id="PF01138">
    <property type="entry name" value="RNase_PH"/>
    <property type="match status" value="1"/>
</dbReference>
<dbReference type="GO" id="GO:0005730">
    <property type="term" value="C:nucleolus"/>
    <property type="evidence" value="ECO:0007669"/>
    <property type="project" value="TreeGrafter"/>
</dbReference>
<keyword evidence="4" id="KW-0271">Exosome</keyword>
<dbReference type="GO" id="GO:0071051">
    <property type="term" value="P:poly(A)-dependent snoRNA 3'-end processing"/>
    <property type="evidence" value="ECO:0007669"/>
    <property type="project" value="TreeGrafter"/>
</dbReference>
<dbReference type="PANTHER" id="PTHR11953:SF1">
    <property type="entry name" value="EXOSOME COMPLEX COMPONENT RRP46"/>
    <property type="match status" value="1"/>
</dbReference>
<dbReference type="EMBL" id="PDLM01000002">
    <property type="protein sequence ID" value="RDW84986.1"/>
    <property type="molecule type" value="Genomic_DNA"/>
</dbReference>
<dbReference type="AlphaFoldDB" id="A0A3D8SFC4"/>
<dbReference type="Proteomes" id="UP000256645">
    <property type="component" value="Unassembled WGS sequence"/>
</dbReference>
<dbReference type="InterPro" id="IPR027408">
    <property type="entry name" value="PNPase/RNase_PH_dom_sf"/>
</dbReference>
<evidence type="ECO:0000256" key="3">
    <source>
        <dbReference type="ARBA" id="ARBA00022552"/>
    </source>
</evidence>
<dbReference type="OrthoDB" id="27298at2759"/>
<organism evidence="7 8">
    <name type="scientific">Coleophoma cylindrospora</name>
    <dbReference type="NCBI Taxonomy" id="1849047"/>
    <lineage>
        <taxon>Eukaryota</taxon>
        <taxon>Fungi</taxon>
        <taxon>Dikarya</taxon>
        <taxon>Ascomycota</taxon>
        <taxon>Pezizomycotina</taxon>
        <taxon>Leotiomycetes</taxon>
        <taxon>Helotiales</taxon>
        <taxon>Dermateaceae</taxon>
        <taxon>Coleophoma</taxon>
    </lineage>
</organism>
<dbReference type="GO" id="GO:0000176">
    <property type="term" value="C:nuclear exosome (RNase complex)"/>
    <property type="evidence" value="ECO:0007669"/>
    <property type="project" value="TreeGrafter"/>
</dbReference>
<dbReference type="CDD" id="cd11372">
    <property type="entry name" value="RNase_PH_RRP46"/>
    <property type="match status" value="1"/>
</dbReference>
<proteinExistence type="inferred from homology"/>
<dbReference type="GO" id="GO:0003723">
    <property type="term" value="F:RNA binding"/>
    <property type="evidence" value="ECO:0007669"/>
    <property type="project" value="TreeGrafter"/>
</dbReference>
<comment type="caution">
    <text evidence="7">The sequence shown here is derived from an EMBL/GenBank/DDBJ whole genome shotgun (WGS) entry which is preliminary data.</text>
</comment>
<dbReference type="SUPFAM" id="SSF54211">
    <property type="entry name" value="Ribosomal protein S5 domain 2-like"/>
    <property type="match status" value="1"/>
</dbReference>
<dbReference type="SUPFAM" id="SSF55666">
    <property type="entry name" value="Ribonuclease PH domain 2-like"/>
    <property type="match status" value="1"/>
</dbReference>
<dbReference type="STRING" id="1849047.A0A3D8SFC4"/>
<dbReference type="PANTHER" id="PTHR11953">
    <property type="entry name" value="EXOSOME COMPLEX COMPONENT"/>
    <property type="match status" value="1"/>
</dbReference>
<dbReference type="GO" id="GO:0016075">
    <property type="term" value="P:rRNA catabolic process"/>
    <property type="evidence" value="ECO:0007669"/>
    <property type="project" value="TreeGrafter"/>
</dbReference>
<keyword evidence="5" id="KW-0539">Nucleus</keyword>
<reference evidence="7 8" key="1">
    <citation type="journal article" date="2018" name="IMA Fungus">
        <title>IMA Genome-F 9: Draft genome sequence of Annulohypoxylon stygium, Aspergillus mulundensis, Berkeleyomyces basicola (syn. Thielaviopsis basicola), Ceratocystis smalleyi, two Cercospora beticola strains, Coleophoma cylindrospora, Fusarium fracticaudum, Phialophora cf. hyalina, and Morchella septimelata.</title>
        <authorList>
            <person name="Wingfield B.D."/>
            <person name="Bills G.F."/>
            <person name="Dong Y."/>
            <person name="Huang W."/>
            <person name="Nel W.J."/>
            <person name="Swalarsk-Parry B.S."/>
            <person name="Vaghefi N."/>
            <person name="Wilken P.M."/>
            <person name="An Z."/>
            <person name="de Beer Z.W."/>
            <person name="De Vos L."/>
            <person name="Chen L."/>
            <person name="Duong T.A."/>
            <person name="Gao Y."/>
            <person name="Hammerbacher A."/>
            <person name="Kikkert J.R."/>
            <person name="Li Y."/>
            <person name="Li H."/>
            <person name="Li K."/>
            <person name="Li Q."/>
            <person name="Liu X."/>
            <person name="Ma X."/>
            <person name="Naidoo K."/>
            <person name="Pethybridge S.J."/>
            <person name="Sun J."/>
            <person name="Steenkamp E.T."/>
            <person name="van der Nest M.A."/>
            <person name="van Wyk S."/>
            <person name="Wingfield M.J."/>
            <person name="Xiong C."/>
            <person name="Yue Q."/>
            <person name="Zhang X."/>
        </authorList>
    </citation>
    <scope>NUCLEOTIDE SEQUENCE [LARGE SCALE GENOMIC DNA]</scope>
    <source>
        <strain evidence="7 8">BP6252</strain>
    </source>
</reference>
<gene>
    <name evidence="7" type="ORF">BP6252_02576</name>
</gene>
<comment type="subcellular location">
    <subcellularLocation>
        <location evidence="1">Nucleus</location>
    </subcellularLocation>
</comment>
<keyword evidence="3" id="KW-0698">rRNA processing</keyword>
<evidence type="ECO:0000313" key="7">
    <source>
        <dbReference type="EMBL" id="RDW84986.1"/>
    </source>
</evidence>
<dbReference type="GO" id="GO:0000177">
    <property type="term" value="C:cytoplasmic exosome (RNase complex)"/>
    <property type="evidence" value="ECO:0007669"/>
    <property type="project" value="TreeGrafter"/>
</dbReference>
<evidence type="ECO:0000313" key="8">
    <source>
        <dbReference type="Proteomes" id="UP000256645"/>
    </source>
</evidence>
<evidence type="ECO:0000256" key="4">
    <source>
        <dbReference type="ARBA" id="ARBA00022835"/>
    </source>
</evidence>
<dbReference type="Gene3D" id="3.30.230.70">
    <property type="entry name" value="GHMP Kinase, N-terminal domain"/>
    <property type="match status" value="1"/>
</dbReference>
<evidence type="ECO:0000259" key="6">
    <source>
        <dbReference type="Pfam" id="PF01138"/>
    </source>
</evidence>
<accession>A0A3D8SFC4</accession>
<protein>
    <recommendedName>
        <fullName evidence="6">Exoribonuclease phosphorolytic domain-containing protein</fullName>
    </recommendedName>
</protein>
<dbReference type="InterPro" id="IPR020568">
    <property type="entry name" value="Ribosomal_Su5_D2-typ_SF"/>
</dbReference>
<sequence length="339" mass="36050">MTLSSEPTAILSHLHRADGSATFSQNGYTVIGAVNGPIEVQRRDELAEEAAIEVIIRPAAGVGGTRERHLESIIQSTLRQIVLIQNFPRTLIQLTLQITGTPENETTGSKIVQAGSNLAILPALLQTSNLTLLSASIPLSTTISSVAVALILEDSSRSIIPHPTLLEIQRADSVHVLGFTSAGGLLIAESEGCFSLEDWDDIHIGAKQLCCGTSSEEGMSDAAEAGPGDMMTFIKSTMQEKVANDLSWKHCRAGQQARLQSARAGPPAAFPNLADQVACKFSGFPKPRAGEVDTVVVVGFVDMVPEVLQGHCADTYAKRCFTSSQSPMNKTKPFPVSSD</sequence>
<feature type="domain" description="Exoribonuclease phosphorolytic" evidence="6">
    <location>
        <begin position="12"/>
        <end position="100"/>
    </location>
</feature>
<dbReference type="GO" id="GO:0034475">
    <property type="term" value="P:U4 snRNA 3'-end processing"/>
    <property type="evidence" value="ECO:0007669"/>
    <property type="project" value="TreeGrafter"/>
</dbReference>
<evidence type="ECO:0000256" key="2">
    <source>
        <dbReference type="ARBA" id="ARBA00006678"/>
    </source>
</evidence>
<comment type="similarity">
    <text evidence="2">Belongs to the RNase PH family.</text>
</comment>
<dbReference type="InterPro" id="IPR050080">
    <property type="entry name" value="RNase_PH"/>
</dbReference>
<dbReference type="InterPro" id="IPR001247">
    <property type="entry name" value="ExoRNase_PH_dom1"/>
</dbReference>
<dbReference type="GO" id="GO:0071028">
    <property type="term" value="P:nuclear mRNA surveillance"/>
    <property type="evidence" value="ECO:0007669"/>
    <property type="project" value="TreeGrafter"/>
</dbReference>
<evidence type="ECO:0000256" key="1">
    <source>
        <dbReference type="ARBA" id="ARBA00004123"/>
    </source>
</evidence>
<dbReference type="InterPro" id="IPR036345">
    <property type="entry name" value="ExoRNase_PH_dom2_sf"/>
</dbReference>
<dbReference type="GO" id="GO:0006364">
    <property type="term" value="P:rRNA processing"/>
    <property type="evidence" value="ECO:0007669"/>
    <property type="project" value="UniProtKB-KW"/>
</dbReference>
<name>A0A3D8SFC4_9HELO</name>